<dbReference type="STRING" id="307486.GCA_000807215_02716"/>
<dbReference type="InterPro" id="IPR013443">
    <property type="entry name" value="CRISPR-assoc_prot_Csx16"/>
</dbReference>
<dbReference type="EMBL" id="VJOM01000028">
    <property type="protein sequence ID" value="TSE29911.1"/>
    <property type="molecule type" value="Genomic_DNA"/>
</dbReference>
<protein>
    <submittedName>
        <fullName evidence="1">Putative CRISPR-associated protein</fullName>
    </submittedName>
</protein>
<evidence type="ECO:0000313" key="2">
    <source>
        <dbReference type="Proteomes" id="UP000317763"/>
    </source>
</evidence>
<dbReference type="AlphaFoldDB" id="A0A554X238"/>
<organism evidence="1 2">
    <name type="scientific">Tepidimonas taiwanensis</name>
    <dbReference type="NCBI Taxonomy" id="307486"/>
    <lineage>
        <taxon>Bacteria</taxon>
        <taxon>Pseudomonadati</taxon>
        <taxon>Pseudomonadota</taxon>
        <taxon>Betaproteobacteria</taxon>
        <taxon>Burkholderiales</taxon>
        <taxon>Tepidimonas</taxon>
    </lineage>
</organism>
<comment type="caution">
    <text evidence="1">The sequence shown here is derived from an EMBL/GenBank/DDBJ whole genome shotgun (WGS) entry which is preliminary data.</text>
</comment>
<keyword evidence="2" id="KW-1185">Reference proteome</keyword>
<name>A0A554X238_9BURK</name>
<dbReference type="Proteomes" id="UP000317763">
    <property type="component" value="Unassembled WGS sequence"/>
</dbReference>
<evidence type="ECO:0000313" key="1">
    <source>
        <dbReference type="EMBL" id="TSE29911.1"/>
    </source>
</evidence>
<reference evidence="1 2" key="1">
    <citation type="submission" date="2019-07" db="EMBL/GenBank/DDBJ databases">
        <title>Tepidimonas taiwanensis I1-1 draft genome.</title>
        <authorList>
            <person name="Da Costa M.S."/>
            <person name="Froufe H.J.C."/>
            <person name="Egas C."/>
            <person name="Albuquerque L."/>
        </authorList>
    </citation>
    <scope>NUCLEOTIDE SEQUENCE [LARGE SCALE GENOMIC DNA]</scope>
    <source>
        <strain evidence="1 2">I1-1</strain>
    </source>
</reference>
<accession>A0A554X238</accession>
<dbReference type="OrthoDB" id="8548152at2"/>
<dbReference type="Pfam" id="PF09652">
    <property type="entry name" value="Cas_VVA1548"/>
    <property type="match status" value="1"/>
</dbReference>
<sequence length="102" mass="11518">MARTPAVWLVTRHAGAREFARRQGVRWHHELPHAQVLPVAPGDKVYGTLPYWLAAQVCAVGAEFWCLEWTASPQHRGVELSADELEAAGARFVRYEVRRVEA</sequence>
<proteinExistence type="predicted"/>
<gene>
    <name evidence="1" type="ORF">Ttaiw_02134</name>
</gene>
<dbReference type="RefSeq" id="WP_043702701.1">
    <property type="nucleotide sequence ID" value="NZ_CP083911.1"/>
</dbReference>
<dbReference type="NCBIfam" id="TIGR02620">
    <property type="entry name" value="cas_VVA1548"/>
    <property type="match status" value="1"/>
</dbReference>